<evidence type="ECO:0000256" key="5">
    <source>
        <dbReference type="ARBA" id="ARBA00023136"/>
    </source>
</evidence>
<evidence type="ECO:0000313" key="7">
    <source>
        <dbReference type="EMBL" id="MDA3733649.1"/>
    </source>
</evidence>
<dbReference type="RefSeq" id="WP_053985308.1">
    <property type="nucleotide sequence ID" value="NZ_JAQIFT010000068.1"/>
</dbReference>
<evidence type="ECO:0000256" key="2">
    <source>
        <dbReference type="ARBA" id="ARBA00022692"/>
    </source>
</evidence>
<protein>
    <submittedName>
        <fullName evidence="7">Rod shape-determining protein RodA</fullName>
    </submittedName>
</protein>
<keyword evidence="8" id="KW-1185">Reference proteome</keyword>
<dbReference type="GO" id="GO:0008360">
    <property type="term" value="P:regulation of cell shape"/>
    <property type="evidence" value="ECO:0007669"/>
    <property type="project" value="UniProtKB-KW"/>
</dbReference>
<organism evidence="7 8">
    <name type="scientific">Holtiella tumoricola</name>
    <dbReference type="NCBI Taxonomy" id="3018743"/>
    <lineage>
        <taxon>Bacteria</taxon>
        <taxon>Bacillati</taxon>
        <taxon>Bacillota</taxon>
        <taxon>Clostridia</taxon>
        <taxon>Lachnospirales</taxon>
        <taxon>Cellulosilyticaceae</taxon>
        <taxon>Holtiella</taxon>
    </lineage>
</organism>
<feature type="transmembrane region" description="Helical" evidence="6">
    <location>
        <begin position="269"/>
        <end position="299"/>
    </location>
</feature>
<dbReference type="GO" id="GO:0005886">
    <property type="term" value="C:plasma membrane"/>
    <property type="evidence" value="ECO:0007669"/>
    <property type="project" value="TreeGrafter"/>
</dbReference>
<sequence length="374" mass="41347">MFSLKKEHLKNIDYWMVLCMCALIGIGILAISSATTYSGDTEVLKMQLLFFATGIVLMLFVMAIDYHFLGEWYIPIYIAFNLLLIAVFFLGKNVNGATRWIQIGPMTIQPSEFAKIGVILCTAKLLDKYNDKINSFKSLMIVGLFHFIPFILVNRQPNLSTSLVILGILVIQLFVSKLDMKVMISTAAIAVATAGIILVYIITNPYQKIIPDYQRNRIVTKVHGGDNLDENYQTNQSVHAIGSGGLEGKGLYQGAISQLNYLPESHNDFIVAIIAEEFGFVGILIVLGIILFMIARGLWIAHSAPDDFGRFIIAGYMGMIAMQTFVNMGVVTSLLPNTGLPLPFISYGGSSLWANMMGLGLVLNVGMRKENTMF</sequence>
<comment type="caution">
    <text evidence="7">The sequence shown here is derived from an EMBL/GenBank/DDBJ whole genome shotgun (WGS) entry which is preliminary data.</text>
</comment>
<dbReference type="GO" id="GO:0032153">
    <property type="term" value="C:cell division site"/>
    <property type="evidence" value="ECO:0007669"/>
    <property type="project" value="TreeGrafter"/>
</dbReference>
<dbReference type="PANTHER" id="PTHR30474">
    <property type="entry name" value="CELL CYCLE PROTEIN"/>
    <property type="match status" value="1"/>
</dbReference>
<dbReference type="EMBL" id="JAQIFT010000068">
    <property type="protein sequence ID" value="MDA3733649.1"/>
    <property type="molecule type" value="Genomic_DNA"/>
</dbReference>
<name>A0AA42DQS8_9FIRM</name>
<feature type="transmembrane region" description="Helical" evidence="6">
    <location>
        <begin position="134"/>
        <end position="153"/>
    </location>
</feature>
<gene>
    <name evidence="7" type="primary">rodA</name>
    <name evidence="7" type="ORF">PBV87_19450</name>
</gene>
<keyword evidence="2 6" id="KW-0812">Transmembrane</keyword>
<evidence type="ECO:0000256" key="3">
    <source>
        <dbReference type="ARBA" id="ARBA00022960"/>
    </source>
</evidence>
<evidence type="ECO:0000256" key="4">
    <source>
        <dbReference type="ARBA" id="ARBA00022989"/>
    </source>
</evidence>
<dbReference type="AlphaFoldDB" id="A0AA42DQS8"/>
<keyword evidence="4 6" id="KW-1133">Transmembrane helix</keyword>
<dbReference type="Pfam" id="PF01098">
    <property type="entry name" value="FTSW_RODA_SPOVE"/>
    <property type="match status" value="1"/>
</dbReference>
<evidence type="ECO:0000256" key="1">
    <source>
        <dbReference type="ARBA" id="ARBA00004141"/>
    </source>
</evidence>
<proteinExistence type="predicted"/>
<feature type="transmembrane region" description="Helical" evidence="6">
    <location>
        <begin position="48"/>
        <end position="66"/>
    </location>
</feature>
<reference evidence="7" key="1">
    <citation type="journal article" date="2023" name="Int. J. Syst. Evol. Microbiol.">
        <title>&lt;i&gt;Holtiella tumoricola&lt;/i&gt; gen. nov. sp. nov., isolated from a human clinical sample.</title>
        <authorList>
            <person name="Allen-Vercoe E."/>
            <person name="Daigneault M.C."/>
            <person name="Vancuren S.J."/>
            <person name="Cochrane K."/>
            <person name="O'Neal L.L."/>
            <person name="Sankaranarayanan K."/>
            <person name="Lawson P.A."/>
        </authorList>
    </citation>
    <scope>NUCLEOTIDE SEQUENCE</scope>
    <source>
        <strain evidence="7">CC70A</strain>
    </source>
</reference>
<feature type="transmembrane region" description="Helical" evidence="6">
    <location>
        <begin position="311"/>
        <end position="332"/>
    </location>
</feature>
<dbReference type="InterPro" id="IPR011923">
    <property type="entry name" value="RodA/MrdB"/>
</dbReference>
<evidence type="ECO:0000313" key="8">
    <source>
        <dbReference type="Proteomes" id="UP001169242"/>
    </source>
</evidence>
<feature type="transmembrane region" description="Helical" evidence="6">
    <location>
        <begin position="159"/>
        <end position="175"/>
    </location>
</feature>
<feature type="transmembrane region" description="Helical" evidence="6">
    <location>
        <begin position="12"/>
        <end position="36"/>
    </location>
</feature>
<dbReference type="InterPro" id="IPR001182">
    <property type="entry name" value="FtsW/RodA"/>
</dbReference>
<dbReference type="PANTHER" id="PTHR30474:SF1">
    <property type="entry name" value="PEPTIDOGLYCAN GLYCOSYLTRANSFERASE MRDB"/>
    <property type="match status" value="1"/>
</dbReference>
<feature type="transmembrane region" description="Helical" evidence="6">
    <location>
        <begin position="344"/>
        <end position="365"/>
    </location>
</feature>
<dbReference type="Proteomes" id="UP001169242">
    <property type="component" value="Unassembled WGS sequence"/>
</dbReference>
<dbReference type="GO" id="GO:0051301">
    <property type="term" value="P:cell division"/>
    <property type="evidence" value="ECO:0007669"/>
    <property type="project" value="InterPro"/>
</dbReference>
<keyword evidence="5 6" id="KW-0472">Membrane</keyword>
<accession>A0AA42DQS8</accession>
<dbReference type="GO" id="GO:0015648">
    <property type="term" value="F:lipid-linked peptidoglycan transporter activity"/>
    <property type="evidence" value="ECO:0007669"/>
    <property type="project" value="TreeGrafter"/>
</dbReference>
<comment type="subcellular location">
    <subcellularLocation>
        <location evidence="1">Membrane</location>
        <topology evidence="1">Multi-pass membrane protein</topology>
    </subcellularLocation>
</comment>
<feature type="transmembrane region" description="Helical" evidence="6">
    <location>
        <begin position="72"/>
        <end position="91"/>
    </location>
</feature>
<dbReference type="NCBIfam" id="TIGR02210">
    <property type="entry name" value="rodA_shape"/>
    <property type="match status" value="1"/>
</dbReference>
<feature type="transmembrane region" description="Helical" evidence="6">
    <location>
        <begin position="182"/>
        <end position="202"/>
    </location>
</feature>
<keyword evidence="3" id="KW-0133">Cell shape</keyword>
<evidence type="ECO:0000256" key="6">
    <source>
        <dbReference type="SAM" id="Phobius"/>
    </source>
</evidence>